<proteinExistence type="predicted"/>
<evidence type="ECO:0000313" key="1">
    <source>
        <dbReference type="EMBL" id="BBI92941.1"/>
    </source>
</evidence>
<organism evidence="1 2">
    <name type="scientific">Serratia symbiotica</name>
    <dbReference type="NCBI Taxonomy" id="138074"/>
    <lineage>
        <taxon>Bacteria</taxon>
        <taxon>Pseudomonadati</taxon>
        <taxon>Pseudomonadota</taxon>
        <taxon>Gammaproteobacteria</taxon>
        <taxon>Enterobacterales</taxon>
        <taxon>Yersiniaceae</taxon>
        <taxon>Serratia</taxon>
    </lineage>
</organism>
<name>A0A455VV16_9GAMM</name>
<accession>A0A455VV16</accession>
<sequence length="44" mass="5275">MSHHTPSFFMRENRVPRQLSIADTFTSNINTNDIDNDLRLQYDY</sequence>
<dbReference type="EMBL" id="AP019531">
    <property type="protein sequence ID" value="BBI92941.1"/>
    <property type="molecule type" value="Genomic_DNA"/>
</dbReference>
<dbReference type="AlphaFoldDB" id="A0A455VV16"/>
<protein>
    <submittedName>
        <fullName evidence="1">Uncharacterized protein</fullName>
    </submittedName>
</protein>
<reference evidence="1 2" key="1">
    <citation type="submission" date="2019-03" db="EMBL/GenBank/DDBJ databases">
        <title>The genome sequence of Candidatus Serratia symbiotica strain IS.</title>
        <authorList>
            <person name="Nikoh N."/>
            <person name="Koga R."/>
            <person name="Oshima K."/>
            <person name="Hattori M."/>
            <person name="Fukatsu T."/>
        </authorList>
    </citation>
    <scope>NUCLEOTIDE SEQUENCE [LARGE SCALE GENOMIC DNA]</scope>
    <source>
        <strain evidence="1 2">IS</strain>
    </source>
</reference>
<evidence type="ECO:0000313" key="2">
    <source>
        <dbReference type="Proteomes" id="UP000324392"/>
    </source>
</evidence>
<dbReference type="Proteomes" id="UP000324392">
    <property type="component" value="Chromosome"/>
</dbReference>
<gene>
    <name evidence="1" type="ORF">SSYIS1_28930</name>
</gene>